<accession>A0A2J8JK99</accession>
<dbReference type="PANTHER" id="PTHR21646:SF44">
    <property type="entry name" value="UBIQUITIN CARBOXYL-TERMINAL HYDROLASE 31"/>
    <property type="match status" value="1"/>
</dbReference>
<name>A0A2J8JK99_PANTR</name>
<evidence type="ECO:0000256" key="2">
    <source>
        <dbReference type="ARBA" id="ARBA00012759"/>
    </source>
</evidence>
<dbReference type="InterPro" id="IPR028889">
    <property type="entry name" value="USP"/>
</dbReference>
<dbReference type="InterPro" id="IPR038765">
    <property type="entry name" value="Papain-like_cys_pep_sf"/>
</dbReference>
<comment type="catalytic activity">
    <reaction evidence="1">
        <text>Thiol-dependent hydrolysis of ester, thioester, amide, peptide and isopeptide bonds formed by the C-terminal Gly of ubiquitin (a 76-residue protein attached to proteins as an intracellular targeting signal).</text>
        <dbReference type="EC" id="3.4.19.12"/>
    </reaction>
</comment>
<reference evidence="5 6" key="1">
    <citation type="submission" date="2017-12" db="EMBL/GenBank/DDBJ databases">
        <title>High-resolution comparative analysis of great ape genomes.</title>
        <authorList>
            <person name="Pollen A."/>
            <person name="Hastie A."/>
            <person name="Hormozdiari F."/>
            <person name="Dougherty M."/>
            <person name="Liu R."/>
            <person name="Chaisson M."/>
            <person name="Hoppe E."/>
            <person name="Hill C."/>
            <person name="Pang A."/>
            <person name="Hillier L."/>
            <person name="Baker C."/>
            <person name="Armstrong J."/>
            <person name="Shendure J."/>
            <person name="Paten B."/>
            <person name="Wilson R."/>
            <person name="Chao H."/>
            <person name="Schneider V."/>
            <person name="Ventura M."/>
            <person name="Kronenberg Z."/>
            <person name="Murali S."/>
            <person name="Gordon D."/>
            <person name="Cantsilieris S."/>
            <person name="Munson K."/>
            <person name="Nelson B."/>
            <person name="Raja A."/>
            <person name="Underwood J."/>
            <person name="Diekhans M."/>
            <person name="Fiddes I."/>
            <person name="Haussler D."/>
            <person name="Eichler E."/>
        </authorList>
    </citation>
    <scope>NUCLEOTIDE SEQUENCE [LARGE SCALE GENOMIC DNA]</scope>
    <source>
        <strain evidence="5">Yerkes chimp pedigree #C0471</strain>
    </source>
</reference>
<sequence>QEEQPLCHPTVERALKSCGPGGTAHVKLVVEWDKETRDFLFVNTEDEYIPDAESVRLQRERHHQPQTCTLSQCFQLYTKEERLAPDDAWRCPHCKQLQQGSITLSLWTLPDVLIIHLKRFRQEGDRRMKLQNMVKFPLTGLDMTPHVVKRSQSSWSLPSHWSPWRRPYGLGRDPEDYIYDLYAVCNHHGTMQGGHYTGLQCERLRVCAGESFRRVCLWQGDLTLEPHFPSSRQCANCEGSFHPLDLCPRANKRTFFLLFLSGVVQ</sequence>
<feature type="non-terminal residue" evidence="5">
    <location>
        <position position="1"/>
    </location>
</feature>
<dbReference type="GO" id="GO:0004843">
    <property type="term" value="F:cysteine-type deubiquitinase activity"/>
    <property type="evidence" value="ECO:0007669"/>
    <property type="project" value="UniProtKB-EC"/>
</dbReference>
<evidence type="ECO:0000256" key="3">
    <source>
        <dbReference type="ARBA" id="ARBA00022801"/>
    </source>
</evidence>
<dbReference type="SUPFAM" id="SSF54001">
    <property type="entry name" value="Cysteine proteinases"/>
    <property type="match status" value="1"/>
</dbReference>
<feature type="domain" description="USP" evidence="4">
    <location>
        <begin position="1"/>
        <end position="265"/>
    </location>
</feature>
<proteinExistence type="predicted"/>
<evidence type="ECO:0000259" key="4">
    <source>
        <dbReference type="PROSITE" id="PS50235"/>
    </source>
</evidence>
<dbReference type="FunFam" id="3.90.70.10:FF:000048">
    <property type="entry name" value="Ubiquitin carboxyl-terminal hydrolase 31"/>
    <property type="match status" value="1"/>
</dbReference>
<evidence type="ECO:0000313" key="6">
    <source>
        <dbReference type="Proteomes" id="UP000236370"/>
    </source>
</evidence>
<dbReference type="AlphaFoldDB" id="A0A2J8JK99"/>
<dbReference type="Gene3D" id="3.90.70.10">
    <property type="entry name" value="Cysteine proteinases"/>
    <property type="match status" value="1"/>
</dbReference>
<evidence type="ECO:0000256" key="1">
    <source>
        <dbReference type="ARBA" id="ARBA00000707"/>
    </source>
</evidence>
<dbReference type="EMBL" id="NBAG03000450">
    <property type="protein sequence ID" value="PNI23205.1"/>
    <property type="molecule type" value="Genomic_DNA"/>
</dbReference>
<gene>
    <name evidence="5" type="ORF">CK820_G0046860</name>
</gene>
<keyword evidence="3" id="KW-0378">Hydrolase</keyword>
<dbReference type="PROSITE" id="PS50235">
    <property type="entry name" value="USP_3"/>
    <property type="match status" value="1"/>
</dbReference>
<protein>
    <recommendedName>
        <fullName evidence="2">ubiquitinyl hydrolase 1</fullName>
        <ecNumber evidence="2">3.4.19.12</ecNumber>
    </recommendedName>
</protein>
<dbReference type="Pfam" id="PF00443">
    <property type="entry name" value="UCH"/>
    <property type="match status" value="1"/>
</dbReference>
<dbReference type="GO" id="GO:0016579">
    <property type="term" value="P:protein deubiquitination"/>
    <property type="evidence" value="ECO:0007669"/>
    <property type="project" value="InterPro"/>
</dbReference>
<dbReference type="InterPro" id="IPR001394">
    <property type="entry name" value="Peptidase_C19_UCH"/>
</dbReference>
<dbReference type="PROSITE" id="PS00973">
    <property type="entry name" value="USP_2"/>
    <property type="match status" value="1"/>
</dbReference>
<dbReference type="PANTHER" id="PTHR21646">
    <property type="entry name" value="UBIQUITIN CARBOXYL-TERMINAL HYDROLASE"/>
    <property type="match status" value="1"/>
</dbReference>
<dbReference type="InterPro" id="IPR018200">
    <property type="entry name" value="USP_CS"/>
</dbReference>
<dbReference type="EC" id="3.4.19.12" evidence="2"/>
<organism evidence="5 6">
    <name type="scientific">Pan troglodytes</name>
    <name type="common">Chimpanzee</name>
    <dbReference type="NCBI Taxonomy" id="9598"/>
    <lineage>
        <taxon>Eukaryota</taxon>
        <taxon>Metazoa</taxon>
        <taxon>Chordata</taxon>
        <taxon>Craniata</taxon>
        <taxon>Vertebrata</taxon>
        <taxon>Euteleostomi</taxon>
        <taxon>Mammalia</taxon>
        <taxon>Eutheria</taxon>
        <taxon>Euarchontoglires</taxon>
        <taxon>Primates</taxon>
        <taxon>Haplorrhini</taxon>
        <taxon>Catarrhini</taxon>
        <taxon>Hominidae</taxon>
        <taxon>Pan</taxon>
    </lineage>
</organism>
<comment type="caution">
    <text evidence="5">The sequence shown here is derived from an EMBL/GenBank/DDBJ whole genome shotgun (WGS) entry which is preliminary data.</text>
</comment>
<dbReference type="InterPro" id="IPR050185">
    <property type="entry name" value="Ub_carboxyl-term_hydrolase"/>
</dbReference>
<dbReference type="Proteomes" id="UP000236370">
    <property type="component" value="Unassembled WGS sequence"/>
</dbReference>
<evidence type="ECO:0000313" key="5">
    <source>
        <dbReference type="EMBL" id="PNI23205.1"/>
    </source>
</evidence>